<evidence type="ECO:0000313" key="4">
    <source>
        <dbReference type="Proteomes" id="UP000241190"/>
    </source>
</evidence>
<reference evidence="2 5" key="1">
    <citation type="submission" date="2018-01" db="EMBL/GenBank/DDBJ databases">
        <title>Whole genome sequencing of Histamine producing bacteria.</title>
        <authorList>
            <person name="Butler K."/>
        </authorList>
    </citation>
    <scope>NUCLEOTIDE SEQUENCE [LARGE SCALE GENOMIC DNA]</scope>
    <source>
        <strain evidence="3 4">ATCC 51761</strain>
        <strain evidence="2 5">NCIMB 13481</strain>
    </source>
</reference>
<feature type="transmembrane region" description="Helical" evidence="1">
    <location>
        <begin position="16"/>
        <end position="32"/>
    </location>
</feature>
<keyword evidence="1" id="KW-0812">Transmembrane</keyword>
<evidence type="ECO:0000313" key="5">
    <source>
        <dbReference type="Proteomes" id="UP000241954"/>
    </source>
</evidence>
<evidence type="ECO:0000313" key="3">
    <source>
        <dbReference type="EMBL" id="PSW98118.1"/>
    </source>
</evidence>
<dbReference type="STRING" id="56192.UB38_07265"/>
<keyword evidence="4" id="KW-1185">Reference proteome</keyword>
<dbReference type="Proteomes" id="UP000241954">
    <property type="component" value="Unassembled WGS sequence"/>
</dbReference>
<dbReference type="AlphaFoldDB" id="A0A2T3MJT7"/>
<keyword evidence="1" id="KW-0472">Membrane</keyword>
<feature type="transmembrane region" description="Helical" evidence="1">
    <location>
        <begin position="86"/>
        <end position="107"/>
    </location>
</feature>
<evidence type="ECO:0000313" key="2">
    <source>
        <dbReference type="EMBL" id="PSV96033.1"/>
    </source>
</evidence>
<dbReference type="EMBL" id="PYLW01000012">
    <property type="protein sequence ID" value="PSV96033.1"/>
    <property type="molecule type" value="Genomic_DNA"/>
</dbReference>
<feature type="transmembrane region" description="Helical" evidence="1">
    <location>
        <begin position="119"/>
        <end position="136"/>
    </location>
</feature>
<accession>A0A2T3MJT7</accession>
<proteinExistence type="predicted"/>
<dbReference type="Proteomes" id="UP000241190">
    <property type="component" value="Unassembled WGS sequence"/>
</dbReference>
<sequence length="176" mass="20345">MINNLLFLGSSRVKKLSLYIMPVQLFLAAFWFKNGFLDKVVGISLGILHPKTAYYGLTWGGWHDHIVTNWDNSRIGHLFFTPLFEFLFPIIIILQCLPVLFILMSIINKEFLVGRARPWLMRSAITSFLVTTIMLFSQTLSNARDAEYLLNLFSISMILIVYLTVVDKMIEKQHNN</sequence>
<feature type="transmembrane region" description="Helical" evidence="1">
    <location>
        <begin position="148"/>
        <end position="166"/>
    </location>
</feature>
<organism evidence="2 5">
    <name type="scientific">Photobacterium iliopiscarium</name>
    <dbReference type="NCBI Taxonomy" id="56192"/>
    <lineage>
        <taxon>Bacteria</taxon>
        <taxon>Pseudomonadati</taxon>
        <taxon>Pseudomonadota</taxon>
        <taxon>Gammaproteobacteria</taxon>
        <taxon>Vibrionales</taxon>
        <taxon>Vibrionaceae</taxon>
        <taxon>Photobacterium</taxon>
    </lineage>
</organism>
<comment type="caution">
    <text evidence="2">The sequence shown here is derived from an EMBL/GenBank/DDBJ whole genome shotgun (WGS) entry which is preliminary data.</text>
</comment>
<dbReference type="EMBL" id="PYOP01000010">
    <property type="protein sequence ID" value="PSW98118.1"/>
    <property type="molecule type" value="Genomic_DNA"/>
</dbReference>
<gene>
    <name evidence="2" type="ORF">C9I88_11935</name>
    <name evidence="3" type="ORF">C9J52_07930</name>
</gene>
<protein>
    <submittedName>
        <fullName evidence="2">Uncharacterized protein</fullName>
    </submittedName>
</protein>
<evidence type="ECO:0000256" key="1">
    <source>
        <dbReference type="SAM" id="Phobius"/>
    </source>
</evidence>
<name>A0A2T3MJT7_9GAMM</name>
<keyword evidence="1" id="KW-1133">Transmembrane helix</keyword>